<comment type="caution">
    <text evidence="1">The sequence shown here is derived from an EMBL/GenBank/DDBJ whole genome shotgun (WGS) entry which is preliminary data.</text>
</comment>
<sequence>MPYANVNDIKIHYDIAGGDEEGAQWVVLVNGLADDLYAWDAQITALVEAGYRVLRYSNRGIGLSSRPPGPYSSHLLATDLHALLLHLQIPAFHLLGISMGGMVAQSYALAYPNPTSTSATEPGSGPNPTMLSLTLACTYAHPGPFCARLFAHWRAVALTVGVAEVMREVLLWAFTVPFFASAELHAIERAVTELDMGVPEYLAQLSVIEDFDSVAASSELWGRGEVLGGVRPGRVCVLVGEEDILIPVKLSRELWEGLVGAEWRTTRGGHGCVWEFAEEFNRSYIGFIKGVEAGE</sequence>
<proteinExistence type="predicted"/>
<reference evidence="1" key="1">
    <citation type="submission" date="2024-02" db="EMBL/GenBank/DDBJ databases">
        <title>Metagenome Assembled Genome of Zalaria obscura JY119.</title>
        <authorList>
            <person name="Vighnesh L."/>
            <person name="Jagadeeshwari U."/>
            <person name="Venkata Ramana C."/>
            <person name="Sasikala C."/>
        </authorList>
    </citation>
    <scope>NUCLEOTIDE SEQUENCE</scope>
    <source>
        <strain evidence="1">JY119</strain>
    </source>
</reference>
<keyword evidence="2" id="KW-1185">Reference proteome</keyword>
<dbReference type="EMBL" id="JAMKPW020000011">
    <property type="protein sequence ID" value="KAK8213338.1"/>
    <property type="molecule type" value="Genomic_DNA"/>
</dbReference>
<dbReference type="Proteomes" id="UP001320706">
    <property type="component" value="Unassembled WGS sequence"/>
</dbReference>
<gene>
    <name evidence="1" type="ORF">M8818_002637</name>
</gene>
<accession>A0ACC3SGH0</accession>
<evidence type="ECO:0000313" key="2">
    <source>
        <dbReference type="Proteomes" id="UP001320706"/>
    </source>
</evidence>
<name>A0ACC3SGH0_9PEZI</name>
<evidence type="ECO:0000313" key="1">
    <source>
        <dbReference type="EMBL" id="KAK8213338.1"/>
    </source>
</evidence>
<organism evidence="1 2">
    <name type="scientific">Zalaria obscura</name>
    <dbReference type="NCBI Taxonomy" id="2024903"/>
    <lineage>
        <taxon>Eukaryota</taxon>
        <taxon>Fungi</taxon>
        <taxon>Dikarya</taxon>
        <taxon>Ascomycota</taxon>
        <taxon>Pezizomycotina</taxon>
        <taxon>Dothideomycetes</taxon>
        <taxon>Dothideomycetidae</taxon>
        <taxon>Dothideales</taxon>
        <taxon>Zalariaceae</taxon>
        <taxon>Zalaria</taxon>
    </lineage>
</organism>
<protein>
    <submittedName>
        <fullName evidence="1">Uncharacterized protein</fullName>
    </submittedName>
</protein>